<evidence type="ECO:0000259" key="5">
    <source>
        <dbReference type="Pfam" id="PF08541"/>
    </source>
</evidence>
<dbReference type="GO" id="GO:0006633">
    <property type="term" value="P:fatty acid biosynthetic process"/>
    <property type="evidence" value="ECO:0007669"/>
    <property type="project" value="UniProtKB-UniPathway"/>
</dbReference>
<comment type="pathway">
    <text evidence="3">Lipid metabolism; fatty acid biosynthesis.</text>
</comment>
<dbReference type="CDD" id="cd00831">
    <property type="entry name" value="CHS_like"/>
    <property type="match status" value="1"/>
</dbReference>
<feature type="domain" description="FAE" evidence="4">
    <location>
        <begin position="9"/>
        <end position="298"/>
    </location>
</feature>
<dbReference type="InterPro" id="IPR013601">
    <property type="entry name" value="FAE1_typ3_polyketide_synth"/>
</dbReference>
<dbReference type="InterPro" id="IPR016039">
    <property type="entry name" value="Thiolase-like"/>
</dbReference>
<evidence type="ECO:0000256" key="3">
    <source>
        <dbReference type="PIRNR" id="PIRNR036417"/>
    </source>
</evidence>
<dbReference type="SUPFAM" id="SSF53901">
    <property type="entry name" value="Thiolase-like"/>
    <property type="match status" value="2"/>
</dbReference>
<reference evidence="6 7" key="1">
    <citation type="submission" date="2016-10" db="EMBL/GenBank/DDBJ databases">
        <authorList>
            <person name="Cai Z."/>
        </authorList>
    </citation>
    <scope>NUCLEOTIDE SEQUENCE [LARGE SCALE GENOMIC DNA]</scope>
</reference>
<evidence type="ECO:0000259" key="4">
    <source>
        <dbReference type="Pfam" id="PF08392"/>
    </source>
</evidence>
<dbReference type="AlphaFoldDB" id="A0A383V5H5"/>
<dbReference type="Gene3D" id="3.40.47.10">
    <property type="match status" value="1"/>
</dbReference>
<sequence>MASLATNSTHPSPVYLVDFSVYKPPEELLVDRELAEERGKEWSMYSEDMKAFMVKVIERSGLSQKGTYLPKAINPIHAKEPVNDMATAGKEAKAVMTGAVEDLLAKTGIRPEQVDILVTNCSIFCPTPSLASMLINHFKFRSDIQSYHLGGMGCGNGVMAIGLIRDLLQARPNAIALFVPAEITTYAFYPGSRKQYMVANCIFRMGGAAIMLTNKRQYSRTAKYQLQYNVRVHTGQDDDSYGCMSWGPDPDGVNGVYLGKNVVSCAADALQRCLRQITPRIMTWGQYAEAAVNVVGKRFGKEWPEYMPDYTKCADHFAIHAGGYAVLKGIQAGMALPAAKMLPSFAALRDYGNTSCSTTWYVMAYMESCDKVTKGQRILQVGMGGGMKAGVNVWRALHDNRCVHKAWMHLAAKPLTEADLPRAIEAMGANSTLGGDAAKPGQQEAAAAAKPVARKLTVEVKAYTESQLTDDQLADLAH</sequence>
<dbReference type="STRING" id="3088.A0A383V5H5"/>
<accession>A0A383V5H5</accession>
<dbReference type="PANTHER" id="PTHR31561">
    <property type="entry name" value="3-KETOACYL-COA SYNTHASE"/>
    <property type="match status" value="1"/>
</dbReference>
<dbReference type="GO" id="GO:0016020">
    <property type="term" value="C:membrane"/>
    <property type="evidence" value="ECO:0007669"/>
    <property type="project" value="InterPro"/>
</dbReference>
<dbReference type="Pfam" id="PF08392">
    <property type="entry name" value="FAE1_CUT1_RppA"/>
    <property type="match status" value="1"/>
</dbReference>
<dbReference type="Proteomes" id="UP000256970">
    <property type="component" value="Unassembled WGS sequence"/>
</dbReference>
<dbReference type="InterPro" id="IPR012392">
    <property type="entry name" value="3-ktacl-CoA_syn"/>
</dbReference>
<keyword evidence="2 3" id="KW-0808">Transferase</keyword>
<comment type="similarity">
    <text evidence="1 3">Belongs to the thiolase-like superfamily. Chalcone/stilbene synthases family.</text>
</comment>
<dbReference type="GO" id="GO:0016747">
    <property type="term" value="F:acyltransferase activity, transferring groups other than amino-acyl groups"/>
    <property type="evidence" value="ECO:0007669"/>
    <property type="project" value="InterPro"/>
</dbReference>
<dbReference type="UniPathway" id="UPA00094"/>
<dbReference type="InterPro" id="IPR013747">
    <property type="entry name" value="ACP_syn_III_C"/>
</dbReference>
<protein>
    <recommendedName>
        <fullName evidence="3">3-ketoacyl-CoA synthase</fullName>
        <ecNumber evidence="3">2.3.1.-</ecNumber>
    </recommendedName>
</protein>
<dbReference type="EC" id="2.3.1.-" evidence="3"/>
<name>A0A383V5H5_TETOB</name>
<evidence type="ECO:0000313" key="6">
    <source>
        <dbReference type="EMBL" id="SZX60032.1"/>
    </source>
</evidence>
<organism evidence="6 7">
    <name type="scientific">Tetradesmus obliquus</name>
    <name type="common">Green alga</name>
    <name type="synonym">Acutodesmus obliquus</name>
    <dbReference type="NCBI Taxonomy" id="3088"/>
    <lineage>
        <taxon>Eukaryota</taxon>
        <taxon>Viridiplantae</taxon>
        <taxon>Chlorophyta</taxon>
        <taxon>core chlorophytes</taxon>
        <taxon>Chlorophyceae</taxon>
        <taxon>CS clade</taxon>
        <taxon>Sphaeropleales</taxon>
        <taxon>Scenedesmaceae</taxon>
        <taxon>Tetradesmus</taxon>
    </lineage>
</organism>
<keyword evidence="7" id="KW-1185">Reference proteome</keyword>
<feature type="domain" description="Beta-ketoacyl-[acyl-carrier-protein] synthase III C-terminal" evidence="5">
    <location>
        <begin position="315"/>
        <end position="395"/>
    </location>
</feature>
<dbReference type="EMBL" id="FNXT01000045">
    <property type="protein sequence ID" value="SZX60032.1"/>
    <property type="molecule type" value="Genomic_DNA"/>
</dbReference>
<evidence type="ECO:0000313" key="7">
    <source>
        <dbReference type="Proteomes" id="UP000256970"/>
    </source>
</evidence>
<proteinExistence type="inferred from homology"/>
<gene>
    <name evidence="6" type="ORF">BQ4739_LOCUS613</name>
</gene>
<keyword evidence="3" id="KW-0012">Acyltransferase</keyword>
<evidence type="ECO:0000256" key="2">
    <source>
        <dbReference type="ARBA" id="ARBA00022679"/>
    </source>
</evidence>
<dbReference type="Pfam" id="PF08541">
    <property type="entry name" value="ACP_syn_III_C"/>
    <property type="match status" value="1"/>
</dbReference>
<dbReference type="PIRSF" id="PIRSF036417">
    <property type="entry name" value="3-ktacl-CoA_syn"/>
    <property type="match status" value="1"/>
</dbReference>
<evidence type="ECO:0000256" key="1">
    <source>
        <dbReference type="ARBA" id="ARBA00005531"/>
    </source>
</evidence>